<sequence>MTNIDKLFWTIKLNHLATSKYCIHHITGHKIDNFIYWLEDNQDFKNMDVNDILNRNTSIQNNINPNINKIQILMYLEKEFLQVSESNLHIFIKIYELYEDLL</sequence>
<dbReference type="Proteomes" id="UP001107960">
    <property type="component" value="Unassembled WGS sequence"/>
</dbReference>
<gene>
    <name evidence="1" type="ORF">LNP80_02005</name>
</gene>
<evidence type="ECO:0000313" key="1">
    <source>
        <dbReference type="EMBL" id="MCC9033030.1"/>
    </source>
</evidence>
<proteinExistence type="predicted"/>
<dbReference type="RefSeq" id="WP_229986361.1">
    <property type="nucleotide sequence ID" value="NZ_JAJJML010000001.1"/>
</dbReference>
<name>A0A9Q3USQ0_9FLAO</name>
<dbReference type="EMBL" id="JAJJML010000001">
    <property type="protein sequence ID" value="MCC9033030.1"/>
    <property type="molecule type" value="Genomic_DNA"/>
</dbReference>
<dbReference type="AlphaFoldDB" id="A0A9Q3USQ0"/>
<comment type="caution">
    <text evidence="1">The sequence shown here is derived from an EMBL/GenBank/DDBJ whole genome shotgun (WGS) entry which is preliminary data.</text>
</comment>
<evidence type="ECO:0000313" key="2">
    <source>
        <dbReference type="Proteomes" id="UP001107960"/>
    </source>
</evidence>
<protein>
    <submittedName>
        <fullName evidence="1">Uncharacterized protein</fullName>
    </submittedName>
</protein>
<accession>A0A9Q3USQ0</accession>
<organism evidence="1 2">
    <name type="scientific">Chryseobacterium muglaense</name>
    <dbReference type="NCBI Taxonomy" id="2893752"/>
    <lineage>
        <taxon>Bacteria</taxon>
        <taxon>Pseudomonadati</taxon>
        <taxon>Bacteroidota</taxon>
        <taxon>Flavobacteriia</taxon>
        <taxon>Flavobacteriales</taxon>
        <taxon>Weeksellaceae</taxon>
        <taxon>Chryseobacterium group</taxon>
        <taxon>Chryseobacterium</taxon>
    </lineage>
</organism>
<reference evidence="1" key="1">
    <citation type="submission" date="2021-11" db="EMBL/GenBank/DDBJ databases">
        <title>Description of novel Chryseobacterium species.</title>
        <authorList>
            <person name="Saticioglu I.B."/>
            <person name="Ay H."/>
            <person name="Altun S."/>
            <person name="Duman M."/>
        </authorList>
    </citation>
    <scope>NUCLEOTIDE SEQUENCE</scope>
    <source>
        <strain evidence="1">C-39</strain>
    </source>
</reference>